<dbReference type="EMBL" id="JYIJ01000019">
    <property type="protein sequence ID" value="KWW97625.1"/>
    <property type="molecule type" value="Genomic_DNA"/>
</dbReference>
<accession>A0A132MIP3</accession>
<evidence type="ECO:0000313" key="1">
    <source>
        <dbReference type="EMBL" id="KWW97625.1"/>
    </source>
</evidence>
<evidence type="ECO:0000313" key="3">
    <source>
        <dbReference type="Proteomes" id="UP000070598"/>
    </source>
</evidence>
<sequence>MTADSLRLTAELSTADRLREGELGDAAIRIRNTAAEPVTCEVWDLETLLLHPTSRDVAGRHLGFRYLPRFEISLGPGESAEFHVDLAALDARTLDDSLAQQPLGPGTYLAVGRCRIKETVSGEGVELTTDETVVQVVR</sequence>
<evidence type="ECO:0000313" key="2">
    <source>
        <dbReference type="EMBL" id="KWX08500.1"/>
    </source>
</evidence>
<name>A0A132MIP3_9ACTN</name>
<organism evidence="1 4">
    <name type="scientific">Carbonactinospora thermoautotrophica</name>
    <dbReference type="NCBI Taxonomy" id="1469144"/>
    <lineage>
        <taxon>Bacteria</taxon>
        <taxon>Bacillati</taxon>
        <taxon>Actinomycetota</taxon>
        <taxon>Actinomycetes</taxon>
        <taxon>Kitasatosporales</taxon>
        <taxon>Carbonactinosporaceae</taxon>
        <taxon>Carbonactinospora</taxon>
    </lineage>
</organism>
<comment type="caution">
    <text evidence="1">The sequence shown here is derived from an EMBL/GenBank/DDBJ whole genome shotgun (WGS) entry which is preliminary data.</text>
</comment>
<evidence type="ECO:0000313" key="4">
    <source>
        <dbReference type="Proteomes" id="UP000070659"/>
    </source>
</evidence>
<dbReference type="RefSeq" id="WP_067071303.1">
    <property type="nucleotide sequence ID" value="NZ_JYIJ01000019.1"/>
</dbReference>
<dbReference type="Proteomes" id="UP000070659">
    <property type="component" value="Unassembled WGS sequence"/>
</dbReference>
<dbReference type="AlphaFoldDB" id="A0A132MIP3"/>
<dbReference type="Proteomes" id="UP000070598">
    <property type="component" value="Unassembled WGS sequence"/>
</dbReference>
<gene>
    <name evidence="1" type="ORF">TH66_18885</name>
    <name evidence="2" type="ORF">TR74_14705</name>
</gene>
<protein>
    <submittedName>
        <fullName evidence="1">Uncharacterized protein</fullName>
    </submittedName>
</protein>
<reference evidence="3" key="2">
    <citation type="submission" date="2015-02" db="EMBL/GenBank/DDBJ databases">
        <title>Physiological reanalysis, assessment of diazotrophy, and genome sequences of multiple isolates of Streptomyces thermoautotrophicus.</title>
        <authorList>
            <person name="MacKellar D.C."/>
            <person name="Lieber L."/>
            <person name="Norman J."/>
            <person name="Bolger A."/>
            <person name="Tobin C."/>
            <person name="Murray J.W."/>
            <person name="Friesen M."/>
            <person name="Prell J."/>
        </authorList>
    </citation>
    <scope>NUCLEOTIDE SEQUENCE [LARGE SCALE GENOMIC DNA]</scope>
    <source>
        <strain evidence="3">UBT1</strain>
    </source>
</reference>
<dbReference type="PATRIC" id="fig|1469144.8.peg.349"/>
<reference evidence="1 4" key="1">
    <citation type="submission" date="2015-02" db="EMBL/GenBank/DDBJ databases">
        <title>Physiological reanalysis, assessment of diazotrophy, and genome sequences of multiple isolates of Streptomyces thermoautotrophicus.</title>
        <authorList>
            <person name="MacKellar D.C."/>
            <person name="Lieber L."/>
            <person name="Norman J."/>
            <person name="Bolger A."/>
            <person name="Tobin C."/>
            <person name="Murray J.W."/>
            <person name="Prell J."/>
        </authorList>
    </citation>
    <scope>NUCLEOTIDE SEQUENCE [LARGE SCALE GENOMIC DNA]</scope>
    <source>
        <strain evidence="1 4">UBT1</strain>
    </source>
</reference>
<dbReference type="EMBL" id="JYIK01000973">
    <property type="protein sequence ID" value="KWX08500.1"/>
    <property type="molecule type" value="Genomic_DNA"/>
</dbReference>
<proteinExistence type="predicted"/>